<gene>
    <name evidence="1" type="ORF">K3169_06315</name>
</gene>
<dbReference type="EMBL" id="CP081201">
    <property type="protein sequence ID" value="UXZ97505.1"/>
    <property type="molecule type" value="Genomic_DNA"/>
</dbReference>
<dbReference type="SUPFAM" id="SSF88874">
    <property type="entry name" value="Receptor-binding domain of short tail fibre protein gp12"/>
    <property type="match status" value="1"/>
</dbReference>
<evidence type="ECO:0000313" key="1">
    <source>
        <dbReference type="EMBL" id="UXZ97505.1"/>
    </source>
</evidence>
<dbReference type="RefSeq" id="WP_263270648.1">
    <property type="nucleotide sequence ID" value="NZ_CP081201.1"/>
</dbReference>
<reference evidence="1" key="1">
    <citation type="submission" date="2021-08" db="EMBL/GenBank/DDBJ databases">
        <title>Complete genome sequence of Pseudomonas phytophila.</title>
        <authorList>
            <person name="Weir B.S."/>
            <person name="Templeton M.D."/>
            <person name="Arshed S."/>
            <person name="Andersen M.T."/>
            <person name="Jayaraman J."/>
        </authorList>
    </citation>
    <scope>NUCLEOTIDE SEQUENCE</scope>
    <source>
        <strain evidence="1">ICMP 23753</strain>
    </source>
</reference>
<accession>A0ABY6FHY7</accession>
<keyword evidence="2" id="KW-1185">Reference proteome</keyword>
<sequence>MDFPKSVPNVGLVDGRFVDESNVTGQVGSLITADWGNAMTSEIINVIEAAELVPTEGQNDQLVGAIREVLSREIDKRALTKAALFRLSASATLVPADLGLVILDASSSALTVTLPASNAALGVRDVVLRRIDNTSNRLKVQAAGADKIKLHTHLNETGYPFFVLMGAGDWWHLRSDGAGNWWPVGRCDETPLGRIVFDTSTVLTPGGYGSMSGVVFVRSEWPWLWDHAQQSGMLTTDAARVGLEGCWTSGDGASTFRGPECRGDFLRVLDESRGVDPGRVLGSWQKGSLSALDINIPGVQGVCSNLPDAAASRLRLGYDGGDASLYAGSVLAGANPGVTWPIPGAAEVSYGVTRPRNVAYPGRIKII</sequence>
<proteinExistence type="predicted"/>
<dbReference type="Proteomes" id="UP001063228">
    <property type="component" value="Chromosome"/>
</dbReference>
<name>A0ABY6FHY7_9PSED</name>
<evidence type="ECO:0000313" key="2">
    <source>
        <dbReference type="Proteomes" id="UP001063228"/>
    </source>
</evidence>
<protein>
    <submittedName>
        <fullName evidence="1">Phage tail protein</fullName>
    </submittedName>
</protein>
<organism evidence="1 2">
    <name type="scientific">Pseudomonas phytophila</name>
    <dbReference type="NCBI Taxonomy" id="2867264"/>
    <lineage>
        <taxon>Bacteria</taxon>
        <taxon>Pseudomonadati</taxon>
        <taxon>Pseudomonadota</taxon>
        <taxon>Gammaproteobacteria</taxon>
        <taxon>Pseudomonadales</taxon>
        <taxon>Pseudomonadaceae</taxon>
        <taxon>Pseudomonas</taxon>
    </lineage>
</organism>